<dbReference type="Pfam" id="PF13786">
    <property type="entry name" value="DUF4179"/>
    <property type="match status" value="1"/>
</dbReference>
<evidence type="ECO:0000313" key="4">
    <source>
        <dbReference type="Proteomes" id="UP001623591"/>
    </source>
</evidence>
<protein>
    <submittedName>
        <fullName evidence="3">DUF4179 domain-containing protein</fullName>
    </submittedName>
</protein>
<sequence>MSDNFINDGKKKYDNIPIPDDIELSLFRTLKKAKNSRKNRPIIKIIGGFSAALVVFILIVNSSPNLAYALNDVPILKNLVQLIYHDKGFNNLVNSNRFQQLNLTATDKGASFTVNSIVGDNSKLWIGYNFTGKGLFVREINFRTRDNNKYLPWSVVNMNEDNNNLDISIDKLVKDFIMDVQVYKDDPLFHVPTTNLSEETLKALKVKLAQSKLTTLSIPISLNNTVYKEDLNVLSYKNKEFKSKIGTFKIDKITLSESRSNVYCELLSNDYELINVESPRLVDKNGEEFDYPYNIQNFAVNNNIVMELEGGITNNRDLTFKCDGIKYLNKKDKYITLDVKKKLANPNNLGVEFAGMEGNTITLNTTKGAVNFDFQANSKTGKNIIIDSITINSSNGKEVLKFKNIPSEDIILKVTEADCMKTDGFDLKLGD</sequence>
<keyword evidence="1" id="KW-0812">Transmembrane</keyword>
<accession>A0ABW8T4Z6</accession>
<feature type="domain" description="DUF4179" evidence="2">
    <location>
        <begin position="38"/>
        <end position="130"/>
    </location>
</feature>
<proteinExistence type="predicted"/>
<gene>
    <name evidence="3" type="ORF">ACJDUG_09290</name>
</gene>
<keyword evidence="4" id="KW-1185">Reference proteome</keyword>
<dbReference type="InterPro" id="IPR025436">
    <property type="entry name" value="DUF4179"/>
</dbReference>
<name>A0ABW8T4Z6_9CLOT</name>
<organism evidence="3 4">
    <name type="scientific">Candidatus Clostridium stratigraminis</name>
    <dbReference type="NCBI Taxonomy" id="3381661"/>
    <lineage>
        <taxon>Bacteria</taxon>
        <taxon>Bacillati</taxon>
        <taxon>Bacillota</taxon>
        <taxon>Clostridia</taxon>
        <taxon>Eubacteriales</taxon>
        <taxon>Clostridiaceae</taxon>
        <taxon>Clostridium</taxon>
    </lineage>
</organism>
<keyword evidence="1" id="KW-0472">Membrane</keyword>
<keyword evidence="1" id="KW-1133">Transmembrane helix</keyword>
<evidence type="ECO:0000313" key="3">
    <source>
        <dbReference type="EMBL" id="MFL0247166.1"/>
    </source>
</evidence>
<evidence type="ECO:0000259" key="2">
    <source>
        <dbReference type="Pfam" id="PF13786"/>
    </source>
</evidence>
<dbReference type="RefSeq" id="WP_406769623.1">
    <property type="nucleotide sequence ID" value="NZ_JBJHZZ010000005.1"/>
</dbReference>
<dbReference type="EMBL" id="JBJHZZ010000005">
    <property type="protein sequence ID" value="MFL0247166.1"/>
    <property type="molecule type" value="Genomic_DNA"/>
</dbReference>
<feature type="transmembrane region" description="Helical" evidence="1">
    <location>
        <begin position="41"/>
        <end position="60"/>
    </location>
</feature>
<reference evidence="3 4" key="1">
    <citation type="submission" date="2024-11" db="EMBL/GenBank/DDBJ databases">
        <authorList>
            <person name="Heng Y.C."/>
            <person name="Lim A.C.H."/>
            <person name="Lee J.K.Y."/>
            <person name="Kittelmann S."/>
        </authorList>
    </citation>
    <scope>NUCLEOTIDE SEQUENCE [LARGE SCALE GENOMIC DNA]</scope>
    <source>
        <strain evidence="3 4">WILCCON 0185</strain>
    </source>
</reference>
<dbReference type="Proteomes" id="UP001623591">
    <property type="component" value="Unassembled WGS sequence"/>
</dbReference>
<comment type="caution">
    <text evidence="3">The sequence shown here is derived from an EMBL/GenBank/DDBJ whole genome shotgun (WGS) entry which is preliminary data.</text>
</comment>
<evidence type="ECO:0000256" key="1">
    <source>
        <dbReference type="SAM" id="Phobius"/>
    </source>
</evidence>